<comment type="caution">
    <text evidence="6">The sequence shown here is derived from an EMBL/GenBank/DDBJ whole genome shotgun (WGS) entry which is preliminary data.</text>
</comment>
<evidence type="ECO:0000256" key="5">
    <source>
        <dbReference type="ARBA" id="ARBA00023277"/>
    </source>
</evidence>
<dbReference type="EMBL" id="JBAWKB010000002">
    <property type="protein sequence ID" value="MFH6772099.1"/>
    <property type="molecule type" value="Genomic_DNA"/>
</dbReference>
<dbReference type="PANTHER" id="PTHR46193:SF18">
    <property type="entry name" value="HEXITOL PHOSPHATASE B"/>
    <property type="match status" value="1"/>
</dbReference>
<keyword evidence="7" id="KW-1185">Reference proteome</keyword>
<dbReference type="Gene3D" id="1.10.150.240">
    <property type="entry name" value="Putative phosphatase, domain 2"/>
    <property type="match status" value="1"/>
</dbReference>
<gene>
    <name evidence="6" type="ORF">V8G58_09150</name>
</gene>
<evidence type="ECO:0000313" key="7">
    <source>
        <dbReference type="Proteomes" id="UP001610100"/>
    </source>
</evidence>
<dbReference type="RefSeq" id="WP_344741367.1">
    <property type="nucleotide sequence ID" value="NZ_BAABAY010000002.1"/>
</dbReference>
<evidence type="ECO:0000256" key="2">
    <source>
        <dbReference type="ARBA" id="ARBA00006171"/>
    </source>
</evidence>
<dbReference type="SFLD" id="SFLDS00003">
    <property type="entry name" value="Haloacid_Dehalogenase"/>
    <property type="match status" value="1"/>
</dbReference>
<sequence>MVKAVIFDMDGVIINSEPLHRYAYNRMFEDLQIDVPAALYESFTGQSTINICKRLVEHFDLNEDPESLVAIKRKHFDYVFDNDNDFDLIEGVLDLIKHYHDAGITLVLGSSASRAGIERIFERFNLNPYFKAKLSGAELKASKPHPEIFLKAADASGHAVSECVVIEDSTNGIVAAQAAGIFSIAYDSFHSKNQDYSKANLVIKDFKEITLDKLQKHFTNI</sequence>
<dbReference type="PANTHER" id="PTHR46193">
    <property type="entry name" value="6-PHOSPHOGLUCONATE PHOSPHATASE"/>
    <property type="match status" value="1"/>
</dbReference>
<evidence type="ECO:0000256" key="3">
    <source>
        <dbReference type="ARBA" id="ARBA00022723"/>
    </source>
</evidence>
<name>A0ABW7MZ47_9FLAO</name>
<dbReference type="Gene3D" id="3.40.50.1000">
    <property type="entry name" value="HAD superfamily/HAD-like"/>
    <property type="match status" value="1"/>
</dbReference>
<evidence type="ECO:0000256" key="1">
    <source>
        <dbReference type="ARBA" id="ARBA00001946"/>
    </source>
</evidence>
<dbReference type="InterPro" id="IPR023198">
    <property type="entry name" value="PGP-like_dom2"/>
</dbReference>
<dbReference type="NCBIfam" id="TIGR01509">
    <property type="entry name" value="HAD-SF-IA-v3"/>
    <property type="match status" value="1"/>
</dbReference>
<dbReference type="InterPro" id="IPR006439">
    <property type="entry name" value="HAD-SF_hydro_IA"/>
</dbReference>
<organism evidence="6 7">
    <name type="scientific">Gaetbulibacter aestuarii</name>
    <dbReference type="NCBI Taxonomy" id="1502358"/>
    <lineage>
        <taxon>Bacteria</taxon>
        <taxon>Pseudomonadati</taxon>
        <taxon>Bacteroidota</taxon>
        <taxon>Flavobacteriia</taxon>
        <taxon>Flavobacteriales</taxon>
        <taxon>Flavobacteriaceae</taxon>
        <taxon>Gaetbulibacter</taxon>
    </lineage>
</organism>
<evidence type="ECO:0000256" key="4">
    <source>
        <dbReference type="ARBA" id="ARBA00022842"/>
    </source>
</evidence>
<dbReference type="Proteomes" id="UP001610100">
    <property type="component" value="Unassembled WGS sequence"/>
</dbReference>
<dbReference type="InterPro" id="IPR023214">
    <property type="entry name" value="HAD_sf"/>
</dbReference>
<evidence type="ECO:0000313" key="6">
    <source>
        <dbReference type="EMBL" id="MFH6772099.1"/>
    </source>
</evidence>
<dbReference type="SFLD" id="SFLDG01135">
    <property type="entry name" value="C1.5.6:_HAD__Beta-PGM__Phospha"/>
    <property type="match status" value="1"/>
</dbReference>
<accession>A0ABW7MZ47</accession>
<dbReference type="SFLD" id="SFLDG01129">
    <property type="entry name" value="C1.5:_HAD__Beta-PGM__Phosphata"/>
    <property type="match status" value="1"/>
</dbReference>
<dbReference type="InterPro" id="IPR036412">
    <property type="entry name" value="HAD-like_sf"/>
</dbReference>
<protein>
    <submittedName>
        <fullName evidence="6">HAD family phosphatase</fullName>
    </submittedName>
</protein>
<keyword evidence="4" id="KW-0460">Magnesium</keyword>
<dbReference type="InterPro" id="IPR051600">
    <property type="entry name" value="Beta-PGM-like"/>
</dbReference>
<comment type="similarity">
    <text evidence="2">Belongs to the HAD-like hydrolase superfamily. CbbY/CbbZ/Gph/YieH family.</text>
</comment>
<keyword evidence="5" id="KW-0119">Carbohydrate metabolism</keyword>
<comment type="cofactor">
    <cofactor evidence="1">
        <name>Mg(2+)</name>
        <dbReference type="ChEBI" id="CHEBI:18420"/>
    </cofactor>
</comment>
<keyword evidence="3" id="KW-0479">Metal-binding</keyword>
<dbReference type="Pfam" id="PF00702">
    <property type="entry name" value="Hydrolase"/>
    <property type="match status" value="1"/>
</dbReference>
<reference evidence="6 7" key="1">
    <citation type="submission" date="2024-02" db="EMBL/GenBank/DDBJ databases">
        <title>A Gaetbulibacter species isolated from tidal flats and genomic insights of their niches.</title>
        <authorList>
            <person name="Ye Y."/>
        </authorList>
    </citation>
    <scope>NUCLEOTIDE SEQUENCE [LARGE SCALE GENOMIC DNA]</scope>
    <source>
        <strain evidence="6 7">KYW382</strain>
    </source>
</reference>
<proteinExistence type="inferred from homology"/>
<dbReference type="SUPFAM" id="SSF56784">
    <property type="entry name" value="HAD-like"/>
    <property type="match status" value="1"/>
</dbReference>